<dbReference type="RefSeq" id="XP_049146412.1">
    <property type="nucleotide sequence ID" value="XM_049289267.1"/>
</dbReference>
<dbReference type="EMBL" id="CP019477">
    <property type="protein sequence ID" value="UQC84795.1"/>
    <property type="molecule type" value="Genomic_DNA"/>
</dbReference>
<proteinExistence type="predicted"/>
<feature type="compositionally biased region" description="Basic and acidic residues" evidence="1">
    <location>
        <begin position="132"/>
        <end position="148"/>
    </location>
</feature>
<dbReference type="Proteomes" id="UP000830671">
    <property type="component" value="Chromosome 5"/>
</dbReference>
<accession>A0A9Q8SWM0</accession>
<gene>
    <name evidence="2" type="ORF">CLUP02_10291</name>
</gene>
<evidence type="ECO:0000256" key="1">
    <source>
        <dbReference type="SAM" id="MobiDB-lite"/>
    </source>
</evidence>
<dbReference type="KEGG" id="clup:CLUP02_10291"/>
<protein>
    <submittedName>
        <fullName evidence="2">Uncharacterized protein</fullName>
    </submittedName>
</protein>
<evidence type="ECO:0000313" key="2">
    <source>
        <dbReference type="EMBL" id="UQC84795.1"/>
    </source>
</evidence>
<organism evidence="2 3">
    <name type="scientific">Colletotrichum lupini</name>
    <dbReference type="NCBI Taxonomy" id="145971"/>
    <lineage>
        <taxon>Eukaryota</taxon>
        <taxon>Fungi</taxon>
        <taxon>Dikarya</taxon>
        <taxon>Ascomycota</taxon>
        <taxon>Pezizomycotina</taxon>
        <taxon>Sordariomycetes</taxon>
        <taxon>Hypocreomycetidae</taxon>
        <taxon>Glomerellales</taxon>
        <taxon>Glomerellaceae</taxon>
        <taxon>Colletotrichum</taxon>
        <taxon>Colletotrichum acutatum species complex</taxon>
    </lineage>
</organism>
<evidence type="ECO:0000313" key="3">
    <source>
        <dbReference type="Proteomes" id="UP000830671"/>
    </source>
</evidence>
<name>A0A9Q8SWM0_9PEZI</name>
<reference evidence="2" key="1">
    <citation type="journal article" date="2021" name="Mol. Plant Microbe Interact.">
        <title>Complete Genome Sequence of the Plant-Pathogenic Fungus Colletotrichum lupini.</title>
        <authorList>
            <person name="Baroncelli R."/>
            <person name="Pensec F."/>
            <person name="Da Lio D."/>
            <person name="Boufleur T."/>
            <person name="Vicente I."/>
            <person name="Sarrocco S."/>
            <person name="Picot A."/>
            <person name="Baraldi E."/>
            <person name="Sukno S."/>
            <person name="Thon M."/>
            <person name="Le Floch G."/>
        </authorList>
    </citation>
    <scope>NUCLEOTIDE SEQUENCE</scope>
    <source>
        <strain evidence="2">IMI 504893</strain>
    </source>
</reference>
<feature type="region of interest" description="Disordered" evidence="1">
    <location>
        <begin position="112"/>
        <end position="150"/>
    </location>
</feature>
<dbReference type="GeneID" id="73344277"/>
<dbReference type="AlphaFoldDB" id="A0A9Q8SWM0"/>
<keyword evidence="3" id="KW-1185">Reference proteome</keyword>
<sequence>MAGMVLTCSSPLPFPASRAPFREMHQFQHFLQFVHVLQLELGFVTGDSETMRHNFISYDKTTALVVTRVSLHRPRLANTKNGIRRTVRRQTWPSYTMPWFRVRLARPHACLESTRTRPPPNTQLGASGTDPGIRKDEKAQLKSAEHHGSTPLSHWGRCISCKTGPIQDLRQSPAAHYRRPYEVPQTARNKIHQDVTRHLCNPNPRLLLSTLEPIEPLQVPKILMSPIAACAHRKPQIRLTKTRLRPVKGRDPGVTSSTVELPRNHECASFGARWRTVRCYIYPVACHSERPAGRPILGTGRRGGGCSIKNPAGWGYANRRTLSIPSSPYEYHVRHS</sequence>